<dbReference type="SUPFAM" id="SSF52540">
    <property type="entry name" value="P-loop containing nucleoside triphosphate hydrolases"/>
    <property type="match status" value="1"/>
</dbReference>
<organism evidence="1 2">
    <name type="scientific">Cohaesibacter marisflavi</name>
    <dbReference type="NCBI Taxonomy" id="655353"/>
    <lineage>
        <taxon>Bacteria</taxon>
        <taxon>Pseudomonadati</taxon>
        <taxon>Pseudomonadota</taxon>
        <taxon>Alphaproteobacteria</taxon>
        <taxon>Hyphomicrobiales</taxon>
        <taxon>Cohaesibacteraceae</taxon>
    </lineage>
</organism>
<accession>A0A1I5BX87</accession>
<dbReference type="InterPro" id="IPR027417">
    <property type="entry name" value="P-loop_NTPase"/>
</dbReference>
<dbReference type="Gene3D" id="3.40.50.300">
    <property type="entry name" value="P-loop containing nucleotide triphosphate hydrolases"/>
    <property type="match status" value="3"/>
</dbReference>
<keyword evidence="2" id="KW-1185">Reference proteome</keyword>
<reference evidence="1 2" key="1">
    <citation type="submission" date="2016-10" db="EMBL/GenBank/DDBJ databases">
        <authorList>
            <person name="de Groot N.N."/>
        </authorList>
    </citation>
    <scope>NUCLEOTIDE SEQUENCE [LARGE SCALE GENOMIC DNA]</scope>
    <source>
        <strain evidence="1 2">CGMCC 1.9157</strain>
    </source>
</reference>
<evidence type="ECO:0000313" key="2">
    <source>
        <dbReference type="Proteomes" id="UP000199236"/>
    </source>
</evidence>
<sequence length="215" mass="23359">MKKESLKQKTAEVCALVEQHKRPDGRTILAIAGAPASGKSTLAESVVKALNAGHEGEVPKAALLPMDGYHLDNRILKAHGLFPRKGAPETFDAIGFCEAVKSLSRSGGLTYFPTFDRSRDIAIAGAIEIAPKTPIIVVEGNYLLLRTAPWNALADAFAASVFVNPGLEELTRRLNKRWLRYGLDPEAAAKRTEMNDLVNARLVLKQSIKADMVLD</sequence>
<dbReference type="EMBL" id="FOVR01000002">
    <property type="protein sequence ID" value="SFN79295.1"/>
    <property type="molecule type" value="Genomic_DNA"/>
</dbReference>
<dbReference type="RefSeq" id="WP_244544585.1">
    <property type="nucleotide sequence ID" value="NZ_FOVR01000002.1"/>
</dbReference>
<evidence type="ECO:0000313" key="1">
    <source>
        <dbReference type="EMBL" id="SFN79295.1"/>
    </source>
</evidence>
<dbReference type="Proteomes" id="UP000199236">
    <property type="component" value="Unassembled WGS sequence"/>
</dbReference>
<name>A0A1I5BX87_9HYPH</name>
<protein>
    <submittedName>
        <fullName evidence="1">Uncharacterized protein</fullName>
    </submittedName>
</protein>
<dbReference type="PANTHER" id="PTHR10285">
    <property type="entry name" value="URIDINE KINASE"/>
    <property type="match status" value="1"/>
</dbReference>
<dbReference type="STRING" id="655353.SAMN04488056_10231"/>
<gene>
    <name evidence="1" type="ORF">SAMN04488056_10231</name>
</gene>
<proteinExistence type="predicted"/>
<dbReference type="AlphaFoldDB" id="A0A1I5BX87"/>